<proteinExistence type="inferred from homology"/>
<reference evidence="10" key="1">
    <citation type="submission" date="2020-11" db="EMBL/GenBank/DDBJ databases">
        <authorList>
            <consortium name="DOE Joint Genome Institute"/>
            <person name="Ahrendt S."/>
            <person name="Riley R."/>
            <person name="Andreopoulos W."/>
            <person name="Labutti K."/>
            <person name="Pangilinan J."/>
            <person name="Ruiz-Duenas F.J."/>
            <person name="Barrasa J.M."/>
            <person name="Sanchez-Garcia M."/>
            <person name="Camarero S."/>
            <person name="Miyauchi S."/>
            <person name="Serrano A."/>
            <person name="Linde D."/>
            <person name="Babiker R."/>
            <person name="Drula E."/>
            <person name="Ayuso-Fernandez I."/>
            <person name="Pacheco R."/>
            <person name="Padilla G."/>
            <person name="Ferreira P."/>
            <person name="Barriuso J."/>
            <person name="Kellner H."/>
            <person name="Castanera R."/>
            <person name="Alfaro M."/>
            <person name="Ramirez L."/>
            <person name="Pisabarro A.G."/>
            <person name="Kuo A."/>
            <person name="Tritt A."/>
            <person name="Lipzen A."/>
            <person name="He G."/>
            <person name="Yan M."/>
            <person name="Ng V."/>
            <person name="Cullen D."/>
            <person name="Martin F."/>
            <person name="Rosso M.-N."/>
            <person name="Henrissat B."/>
            <person name="Hibbett D."/>
            <person name="Martinez A.T."/>
            <person name="Grigoriev I.V."/>
        </authorList>
    </citation>
    <scope>NUCLEOTIDE SEQUENCE</scope>
    <source>
        <strain evidence="10">CBS 247.69</strain>
    </source>
</reference>
<evidence type="ECO:0000256" key="5">
    <source>
        <dbReference type="ARBA" id="ARBA00022946"/>
    </source>
</evidence>
<evidence type="ECO:0000256" key="7">
    <source>
        <dbReference type="ARBA" id="ARBA00023128"/>
    </source>
</evidence>
<comment type="caution">
    <text evidence="10">The sequence shown here is derived from an EMBL/GenBank/DDBJ whole genome shotgun (WGS) entry which is preliminary data.</text>
</comment>
<evidence type="ECO:0000259" key="9">
    <source>
        <dbReference type="Pfam" id="PF08511"/>
    </source>
</evidence>
<dbReference type="GO" id="GO:0006744">
    <property type="term" value="P:ubiquinone biosynthetic process"/>
    <property type="evidence" value="ECO:0007669"/>
    <property type="project" value="UniProtKB-UniRule"/>
</dbReference>
<dbReference type="GO" id="GO:0005743">
    <property type="term" value="C:mitochondrial inner membrane"/>
    <property type="evidence" value="ECO:0007669"/>
    <property type="project" value="TreeGrafter"/>
</dbReference>
<comment type="function">
    <text evidence="8">Membrane-associated protein that warps the membrane surface to access and bind aromatic isoprenes with high specificity, including ubiquinone (CoQ) isoprene intermediates and presents them directly to Coq7, therefore facilitating the Coq7-mediated hydroxylase step. Participates in the biosynthesis of coenzyme Q, also named ubiquinone, an essential lipid-soluble electron transporter for aerobic cellular respiration.</text>
</comment>
<dbReference type="InterPro" id="IPR012762">
    <property type="entry name" value="Ubiq_biosynth_COQ9"/>
</dbReference>
<dbReference type="OrthoDB" id="619536at2759"/>
<dbReference type="InterPro" id="IPR013718">
    <property type="entry name" value="COQ9_C"/>
</dbReference>
<evidence type="ECO:0000256" key="1">
    <source>
        <dbReference type="ARBA" id="ARBA00004173"/>
    </source>
</evidence>
<evidence type="ECO:0000313" key="11">
    <source>
        <dbReference type="Proteomes" id="UP000807353"/>
    </source>
</evidence>
<dbReference type="Pfam" id="PF08511">
    <property type="entry name" value="COQ9"/>
    <property type="match status" value="1"/>
</dbReference>
<feature type="domain" description="COQ9 C-terminal" evidence="9">
    <location>
        <begin position="122"/>
        <end position="172"/>
    </location>
</feature>
<dbReference type="PANTHER" id="PTHR21427:SF19">
    <property type="entry name" value="UBIQUINONE BIOSYNTHESIS PROTEIN COQ9, MITOCHONDRIAL"/>
    <property type="match status" value="1"/>
</dbReference>
<keyword evidence="11" id="KW-1185">Reference proteome</keyword>
<organism evidence="10 11">
    <name type="scientific">Collybia nuda</name>
    <dbReference type="NCBI Taxonomy" id="64659"/>
    <lineage>
        <taxon>Eukaryota</taxon>
        <taxon>Fungi</taxon>
        <taxon>Dikarya</taxon>
        <taxon>Basidiomycota</taxon>
        <taxon>Agaricomycotina</taxon>
        <taxon>Agaricomycetes</taxon>
        <taxon>Agaricomycetidae</taxon>
        <taxon>Agaricales</taxon>
        <taxon>Tricholomatineae</taxon>
        <taxon>Clitocybaceae</taxon>
        <taxon>Collybia</taxon>
    </lineage>
</organism>
<evidence type="ECO:0000256" key="8">
    <source>
        <dbReference type="RuleBase" id="RU366063"/>
    </source>
</evidence>
<evidence type="ECO:0000256" key="2">
    <source>
        <dbReference type="ARBA" id="ARBA00004749"/>
    </source>
</evidence>
<keyword evidence="6 8" id="KW-0446">Lipid-binding</keyword>
<sequence>MMLSSVRLLQLALPLVKNHGFTRDALARSVMALPLSEAHTEPLSETSVSALFGSGDSSRRNLIKAWLDDGIRYMDTMPPGSSVNEVLRARLEYNEPVLQFLPEAFALLASPQSGLPPLDLRPALQHASTIADKACRITGDKSLQLAWYTRRMSLATIYSVSELHQLTSPDTAYTFLETLLHSSVSFKSSLNEVDLFSSYIVKSWRGIINSYGIL</sequence>
<dbReference type="GO" id="GO:0008289">
    <property type="term" value="F:lipid binding"/>
    <property type="evidence" value="ECO:0007669"/>
    <property type="project" value="UniProtKB-UniRule"/>
</dbReference>
<comment type="pathway">
    <text evidence="2 8">Cofactor biosynthesis; ubiquinone biosynthesis.</text>
</comment>
<comment type="subcellular location">
    <subcellularLocation>
        <location evidence="1 8">Mitochondrion</location>
    </subcellularLocation>
</comment>
<dbReference type="Proteomes" id="UP000807353">
    <property type="component" value="Unassembled WGS sequence"/>
</dbReference>
<keyword evidence="7 8" id="KW-0496">Mitochondrion</keyword>
<dbReference type="EMBL" id="MU150404">
    <property type="protein sequence ID" value="KAF9456758.1"/>
    <property type="molecule type" value="Genomic_DNA"/>
</dbReference>
<dbReference type="AlphaFoldDB" id="A0A9P6CD85"/>
<evidence type="ECO:0000256" key="6">
    <source>
        <dbReference type="ARBA" id="ARBA00023121"/>
    </source>
</evidence>
<keyword evidence="5" id="KW-0809">Transit peptide</keyword>
<dbReference type="PANTHER" id="PTHR21427">
    <property type="entry name" value="UBIQUINONE BIOSYNTHESIS PROTEIN COQ9, MITOCHONDRIAL"/>
    <property type="match status" value="1"/>
</dbReference>
<name>A0A9P6CD85_9AGAR</name>
<evidence type="ECO:0000313" key="10">
    <source>
        <dbReference type="EMBL" id="KAF9456758.1"/>
    </source>
</evidence>
<accession>A0A9P6CD85</accession>
<dbReference type="NCBIfam" id="TIGR02396">
    <property type="entry name" value="diverge_rpsU"/>
    <property type="match status" value="1"/>
</dbReference>
<keyword evidence="4 8" id="KW-0831">Ubiquinone biosynthesis</keyword>
<comment type="similarity">
    <text evidence="3 8">Belongs to the COQ9 family.</text>
</comment>
<protein>
    <recommendedName>
        <fullName evidence="8">Ubiquinone biosynthesis protein</fullName>
    </recommendedName>
</protein>
<evidence type="ECO:0000256" key="4">
    <source>
        <dbReference type="ARBA" id="ARBA00022688"/>
    </source>
</evidence>
<gene>
    <name evidence="10" type="ORF">BDZ94DRAFT_1274874</name>
</gene>
<evidence type="ECO:0000256" key="3">
    <source>
        <dbReference type="ARBA" id="ARBA00010766"/>
    </source>
</evidence>